<dbReference type="InterPro" id="IPR043504">
    <property type="entry name" value="Peptidase_S1_PA_chymotrypsin"/>
</dbReference>
<dbReference type="GO" id="GO:0006508">
    <property type="term" value="P:proteolysis"/>
    <property type="evidence" value="ECO:0007669"/>
    <property type="project" value="UniProtKB-KW"/>
</dbReference>
<keyword evidence="3" id="KW-0378">Hydrolase</keyword>
<evidence type="ECO:0000256" key="3">
    <source>
        <dbReference type="ARBA" id="ARBA00022801"/>
    </source>
</evidence>
<dbReference type="Pfam" id="PF13365">
    <property type="entry name" value="Trypsin_2"/>
    <property type="match status" value="1"/>
</dbReference>
<dbReference type="OrthoDB" id="9758917at2"/>
<proteinExistence type="inferred from homology"/>
<keyword evidence="5" id="KW-0472">Membrane</keyword>
<dbReference type="Gene3D" id="2.30.42.10">
    <property type="match status" value="1"/>
</dbReference>
<dbReference type="AlphaFoldDB" id="A0A2U1JNQ3"/>
<dbReference type="SUPFAM" id="SSF50156">
    <property type="entry name" value="PDZ domain-like"/>
    <property type="match status" value="1"/>
</dbReference>
<feature type="domain" description="PDZ" evidence="6">
    <location>
        <begin position="325"/>
        <end position="359"/>
    </location>
</feature>
<keyword evidence="4" id="KW-0720">Serine protease</keyword>
<keyword evidence="5" id="KW-1133">Transmembrane helix</keyword>
<evidence type="ECO:0000256" key="5">
    <source>
        <dbReference type="SAM" id="Phobius"/>
    </source>
</evidence>
<dbReference type="SMART" id="SM00228">
    <property type="entry name" value="PDZ"/>
    <property type="match status" value="1"/>
</dbReference>
<keyword evidence="8" id="KW-1185">Reference proteome</keyword>
<protein>
    <submittedName>
        <fullName evidence="7">Serine protease</fullName>
    </submittedName>
</protein>
<dbReference type="GO" id="GO:0004252">
    <property type="term" value="F:serine-type endopeptidase activity"/>
    <property type="evidence" value="ECO:0007669"/>
    <property type="project" value="InterPro"/>
</dbReference>
<keyword evidence="2 7" id="KW-0645">Protease</keyword>
<evidence type="ECO:0000313" key="7">
    <source>
        <dbReference type="EMBL" id="PWA06625.1"/>
    </source>
</evidence>
<comment type="caution">
    <text evidence="7">The sequence shown here is derived from an EMBL/GenBank/DDBJ whole genome shotgun (WGS) entry which is preliminary data.</text>
</comment>
<accession>A0A2U1JNQ3</accession>
<keyword evidence="5" id="KW-0812">Transmembrane</keyword>
<dbReference type="PROSITE" id="PS50106">
    <property type="entry name" value="PDZ"/>
    <property type="match status" value="1"/>
</dbReference>
<evidence type="ECO:0000256" key="1">
    <source>
        <dbReference type="ARBA" id="ARBA00010541"/>
    </source>
</evidence>
<name>A0A2U1JNQ3_9BACI</name>
<organism evidence="7 8">
    <name type="scientific">Pueribacillus theae</name>
    <dbReference type="NCBI Taxonomy" id="2171751"/>
    <lineage>
        <taxon>Bacteria</taxon>
        <taxon>Bacillati</taxon>
        <taxon>Bacillota</taxon>
        <taxon>Bacilli</taxon>
        <taxon>Bacillales</taxon>
        <taxon>Bacillaceae</taxon>
        <taxon>Pueribacillus</taxon>
    </lineage>
</organism>
<dbReference type="CDD" id="cd06781">
    <property type="entry name" value="cpPDZ_BsHtra-like"/>
    <property type="match status" value="1"/>
</dbReference>
<gene>
    <name evidence="7" type="ORF">DCC39_17345</name>
</gene>
<dbReference type="InterPro" id="IPR036034">
    <property type="entry name" value="PDZ_sf"/>
</dbReference>
<dbReference type="EMBL" id="QCZG01000058">
    <property type="protein sequence ID" value="PWA06625.1"/>
    <property type="molecule type" value="Genomic_DNA"/>
</dbReference>
<dbReference type="PANTHER" id="PTHR22939:SF129">
    <property type="entry name" value="SERINE PROTEASE HTRA2, MITOCHONDRIAL"/>
    <property type="match status" value="1"/>
</dbReference>
<dbReference type="Proteomes" id="UP000245998">
    <property type="component" value="Unassembled WGS sequence"/>
</dbReference>
<reference evidence="7 8" key="1">
    <citation type="submission" date="2018-04" db="EMBL/GenBank/DDBJ databases">
        <title>Camelliibacillus theae gen. nov., sp. nov., isolated from Pu'er tea.</title>
        <authorList>
            <person name="Niu L."/>
        </authorList>
    </citation>
    <scope>NUCLEOTIDE SEQUENCE [LARGE SCALE GENOMIC DNA]</scope>
    <source>
        <strain evidence="7 8">T8</strain>
    </source>
</reference>
<dbReference type="InterPro" id="IPR009003">
    <property type="entry name" value="Peptidase_S1_PA"/>
</dbReference>
<comment type="similarity">
    <text evidence="1">Belongs to the peptidase S1C family.</text>
</comment>
<dbReference type="SUPFAM" id="SSF50494">
    <property type="entry name" value="Trypsin-like serine proteases"/>
    <property type="match status" value="1"/>
</dbReference>
<dbReference type="RefSeq" id="WP_116556153.1">
    <property type="nucleotide sequence ID" value="NZ_QCZG01000058.1"/>
</dbReference>
<evidence type="ECO:0000256" key="2">
    <source>
        <dbReference type="ARBA" id="ARBA00022670"/>
    </source>
</evidence>
<feature type="transmembrane region" description="Helical" evidence="5">
    <location>
        <begin position="20"/>
        <end position="42"/>
    </location>
</feature>
<dbReference type="Pfam" id="PF13180">
    <property type="entry name" value="PDZ_2"/>
    <property type="match status" value="1"/>
</dbReference>
<dbReference type="InterPro" id="IPR001940">
    <property type="entry name" value="Peptidase_S1C"/>
</dbReference>
<dbReference type="PANTHER" id="PTHR22939">
    <property type="entry name" value="SERINE PROTEASE FAMILY S1C HTRA-RELATED"/>
    <property type="match status" value="1"/>
</dbReference>
<evidence type="ECO:0000256" key="4">
    <source>
        <dbReference type="ARBA" id="ARBA00022825"/>
    </source>
</evidence>
<sequence>MGYYNDENRQERSQKRRGSFLPGLIGAIIGAFIMLIAAPQLVDMGLFSNDGEQDVVQDNEDNANGTKSNVSVDVQSDITKAVSHVSNAVVGVINLQQTNFWDSQRREVGAGSGVIYKKAGGSAFIVTNNHVVEGASDIEVTLSNEERISAKLVGTDPLMDLAVLEIDSSKVTEIAEFGSSANLKLGEPAIAIGNPLGFLQGTVTAGIISNVERTIPVDLDGDKQPDWNAEVIQTDASINPGNSGGALINIAGQVIGINSSKIAQEAVEGIGFAIPIDIAKPIIDDLEKYGEVKRPYLGAQLQDLTEIPNYHVKETLKLPSDIEEGVVVMGVMPNSPAKRAGIKELDVITQIDGNDIKNVLELRKFLYNKKKIGDSVKITFYRDGKKSEMDVKLTEQQTY</sequence>
<evidence type="ECO:0000313" key="8">
    <source>
        <dbReference type="Proteomes" id="UP000245998"/>
    </source>
</evidence>
<evidence type="ECO:0000259" key="6">
    <source>
        <dbReference type="PROSITE" id="PS50106"/>
    </source>
</evidence>
<dbReference type="Gene3D" id="2.40.10.10">
    <property type="entry name" value="Trypsin-like serine proteases"/>
    <property type="match status" value="2"/>
</dbReference>
<dbReference type="PRINTS" id="PR00834">
    <property type="entry name" value="PROTEASES2C"/>
</dbReference>
<dbReference type="InterPro" id="IPR001478">
    <property type="entry name" value="PDZ"/>
</dbReference>
<dbReference type="FunFam" id="2.40.10.10:FF:000001">
    <property type="entry name" value="Periplasmic serine protease DegS"/>
    <property type="match status" value="1"/>
</dbReference>